<dbReference type="InterPro" id="IPR052517">
    <property type="entry name" value="GlcG_carb_metab_protein"/>
</dbReference>
<gene>
    <name evidence="2" type="ORF">ABUL08_08525</name>
    <name evidence="1" type="ORF">VK199_08480</name>
</gene>
<dbReference type="PANTHER" id="PTHR34309:SF10">
    <property type="entry name" value="SLR1406 PROTEIN"/>
    <property type="match status" value="1"/>
</dbReference>
<reference evidence="2" key="2">
    <citation type="submission" date="2024-06" db="EMBL/GenBank/DDBJ databases">
        <title>Micromonospora mangrovi CCTCC AA 2012012 genome sequences.</title>
        <authorList>
            <person name="Gao J."/>
        </authorList>
    </citation>
    <scope>NUCLEOTIDE SEQUENCE</scope>
    <source>
        <strain evidence="2">CCTCC AA 2012012</strain>
    </source>
</reference>
<reference evidence="1" key="1">
    <citation type="submission" date="2024-01" db="EMBL/GenBank/DDBJ databases">
        <title>The genome sequence of Micromonospora mangrovi CCTCC AA 2012012.</title>
        <authorList>
            <person name="Gao J."/>
        </authorList>
    </citation>
    <scope>NUCLEOTIDE SEQUENCE</scope>
    <source>
        <strain evidence="1">CCTCC AA 2012012</strain>
    </source>
</reference>
<organism evidence="1">
    <name type="scientific">Micromonospora sp. CCTCC AA 2012012</name>
    <dbReference type="NCBI Taxonomy" id="3111921"/>
    <lineage>
        <taxon>Bacteria</taxon>
        <taxon>Bacillati</taxon>
        <taxon>Actinomycetota</taxon>
        <taxon>Actinomycetes</taxon>
        <taxon>Micromonosporales</taxon>
        <taxon>Micromonosporaceae</taxon>
        <taxon>Micromonospora</taxon>
    </lineage>
</organism>
<accession>A0AAU7MD61</accession>
<dbReference type="InterPro" id="IPR005624">
    <property type="entry name" value="PduO/GlcC-like"/>
</dbReference>
<dbReference type="AlphaFoldDB" id="A0AAU7MD61"/>
<dbReference type="EMBL" id="CP159342">
    <property type="protein sequence ID" value="XCH76115.1"/>
    <property type="molecule type" value="Genomic_DNA"/>
</dbReference>
<name>A0AAU7MD61_9ACTN</name>
<dbReference type="EMBL" id="CP157762">
    <property type="protein sequence ID" value="XBP95412.1"/>
    <property type="molecule type" value="Genomic_DNA"/>
</dbReference>
<dbReference type="Pfam" id="PF03928">
    <property type="entry name" value="HbpS-like"/>
    <property type="match status" value="1"/>
</dbReference>
<proteinExistence type="predicted"/>
<dbReference type="RefSeq" id="WP_350936204.1">
    <property type="nucleotide sequence ID" value="NZ_CP157762.1"/>
</dbReference>
<dbReference type="PANTHER" id="PTHR34309">
    <property type="entry name" value="SLR1406 PROTEIN"/>
    <property type="match status" value="1"/>
</dbReference>
<dbReference type="Gene3D" id="3.30.450.150">
    <property type="entry name" value="Haem-degrading domain"/>
    <property type="match status" value="1"/>
</dbReference>
<evidence type="ECO:0000313" key="2">
    <source>
        <dbReference type="EMBL" id="XCH76115.1"/>
    </source>
</evidence>
<dbReference type="InterPro" id="IPR038084">
    <property type="entry name" value="PduO/GlcC-like_sf"/>
</dbReference>
<dbReference type="SUPFAM" id="SSF143744">
    <property type="entry name" value="GlcG-like"/>
    <property type="match status" value="1"/>
</dbReference>
<sequence>MTPYTTTQLLAALDAALAVADQRGGSFGICFVDDGGHVLLHVRQPGATVGAADSALGKARTAVWLGGDTGVLPPTAPVIPALVAGVPWPVAVFPGGLVLRHEGVVAGAVGVGGSIDPADDAAVSAAARTLLSSR</sequence>
<evidence type="ECO:0000313" key="1">
    <source>
        <dbReference type="EMBL" id="XBP95412.1"/>
    </source>
</evidence>
<protein>
    <submittedName>
        <fullName evidence="1">Heme-binding protein</fullName>
    </submittedName>
</protein>